<comment type="caution">
    <text evidence="8">The sequence shown here is derived from an EMBL/GenBank/DDBJ whole genome shotgun (WGS) entry which is preliminary data.</text>
</comment>
<proteinExistence type="predicted"/>
<feature type="region of interest" description="Disordered" evidence="7">
    <location>
        <begin position="73"/>
        <end position="113"/>
    </location>
</feature>
<evidence type="ECO:0000256" key="3">
    <source>
        <dbReference type="ARBA" id="ARBA00022692"/>
    </source>
</evidence>
<name>A0A444FJ24_ENSVE</name>
<evidence type="ECO:0000256" key="7">
    <source>
        <dbReference type="SAM" id="MobiDB-lite"/>
    </source>
</evidence>
<keyword evidence="3" id="KW-0812">Transmembrane</keyword>
<dbReference type="InterPro" id="IPR010635">
    <property type="entry name" value="Heparan_SO4-6-sulfoTrfase"/>
</dbReference>
<keyword evidence="4" id="KW-1133">Transmembrane helix</keyword>
<keyword evidence="2" id="KW-0808">Transferase</keyword>
<dbReference type="GO" id="GO:0017095">
    <property type="term" value="F:heparan sulfate 6-sulfotransferase activity"/>
    <property type="evidence" value="ECO:0007669"/>
    <property type="project" value="TreeGrafter"/>
</dbReference>
<dbReference type="GO" id="GO:0016020">
    <property type="term" value="C:membrane"/>
    <property type="evidence" value="ECO:0007669"/>
    <property type="project" value="UniProtKB-SubCell"/>
</dbReference>
<reference evidence="8 9" key="1">
    <citation type="journal article" date="2014" name="Agronomy (Basel)">
        <title>A Draft Genome Sequence for Ensete ventricosum, the Drought-Tolerant Tree Against Hunger.</title>
        <authorList>
            <person name="Harrison J."/>
            <person name="Moore K.A."/>
            <person name="Paszkiewicz K."/>
            <person name="Jones T."/>
            <person name="Grant M."/>
            <person name="Ambacheew D."/>
            <person name="Muzemil S."/>
            <person name="Studholme D.J."/>
        </authorList>
    </citation>
    <scope>NUCLEOTIDE SEQUENCE [LARGE SCALE GENOMIC DNA]</scope>
</reference>
<evidence type="ECO:0000256" key="1">
    <source>
        <dbReference type="ARBA" id="ARBA00004167"/>
    </source>
</evidence>
<keyword evidence="6" id="KW-0325">Glycoprotein</keyword>
<dbReference type="PANTHER" id="PTHR12812:SF0">
    <property type="entry name" value="HEPARAN-SULFATE 6-O-SULFOTRANSFERASE"/>
    <property type="match status" value="1"/>
</dbReference>
<keyword evidence="5" id="KW-0472">Membrane</keyword>
<dbReference type="EMBL" id="AMZH03006778">
    <property type="protein sequence ID" value="RRT62975.1"/>
    <property type="molecule type" value="Genomic_DNA"/>
</dbReference>
<comment type="subcellular location">
    <subcellularLocation>
        <location evidence="1">Membrane</location>
        <topology evidence="1">Single-pass membrane protein</topology>
    </subcellularLocation>
</comment>
<accession>A0A444FJ24</accession>
<evidence type="ECO:0000256" key="6">
    <source>
        <dbReference type="ARBA" id="ARBA00023180"/>
    </source>
</evidence>
<sequence length="113" mass="12603">MLQHRLDHMIYVGLTEEHRTSATMFAKLVGAQVLAQSEALNSTFKQETTNKTEGQKYMEFLYSLTFFAEPNSSFSDSEADGLNQIEGSTNNQNDSEVPSSTHAEPARENVIVL</sequence>
<evidence type="ECO:0000256" key="4">
    <source>
        <dbReference type="ARBA" id="ARBA00022989"/>
    </source>
</evidence>
<dbReference type="AlphaFoldDB" id="A0A444FJ24"/>
<gene>
    <name evidence="8" type="ORF">B296_00017955</name>
</gene>
<evidence type="ECO:0000313" key="9">
    <source>
        <dbReference type="Proteomes" id="UP000287651"/>
    </source>
</evidence>
<dbReference type="Proteomes" id="UP000287651">
    <property type="component" value="Unassembled WGS sequence"/>
</dbReference>
<evidence type="ECO:0000256" key="5">
    <source>
        <dbReference type="ARBA" id="ARBA00023136"/>
    </source>
</evidence>
<organism evidence="8 9">
    <name type="scientific">Ensete ventricosum</name>
    <name type="common">Abyssinian banana</name>
    <name type="synonym">Musa ensete</name>
    <dbReference type="NCBI Taxonomy" id="4639"/>
    <lineage>
        <taxon>Eukaryota</taxon>
        <taxon>Viridiplantae</taxon>
        <taxon>Streptophyta</taxon>
        <taxon>Embryophyta</taxon>
        <taxon>Tracheophyta</taxon>
        <taxon>Spermatophyta</taxon>
        <taxon>Magnoliopsida</taxon>
        <taxon>Liliopsida</taxon>
        <taxon>Zingiberales</taxon>
        <taxon>Musaceae</taxon>
        <taxon>Ensete</taxon>
    </lineage>
</organism>
<evidence type="ECO:0000256" key="2">
    <source>
        <dbReference type="ARBA" id="ARBA00022679"/>
    </source>
</evidence>
<evidence type="ECO:0000313" key="8">
    <source>
        <dbReference type="EMBL" id="RRT62975.1"/>
    </source>
</evidence>
<protein>
    <submittedName>
        <fullName evidence="8">Uncharacterized protein</fullName>
    </submittedName>
</protein>
<feature type="compositionally biased region" description="Polar residues" evidence="7">
    <location>
        <begin position="85"/>
        <end position="102"/>
    </location>
</feature>
<dbReference type="PANTHER" id="PTHR12812">
    <property type="entry name" value="HEPARAN SULFATE 6-O-SULFOTRANSFERASE 3"/>
    <property type="match status" value="1"/>
</dbReference>